<keyword evidence="7" id="KW-0378">Hydrolase</keyword>
<dbReference type="RefSeq" id="WP_307264300.1">
    <property type="nucleotide sequence ID" value="NZ_JAUSVL010000001.1"/>
</dbReference>
<dbReference type="Pfam" id="PF16326">
    <property type="entry name" value="ABC_tran_CTD"/>
    <property type="match status" value="1"/>
</dbReference>
<evidence type="ECO:0000256" key="12">
    <source>
        <dbReference type="SAM" id="Coils"/>
    </source>
</evidence>
<evidence type="ECO:0000256" key="9">
    <source>
        <dbReference type="ARBA" id="ARBA00022845"/>
    </source>
</evidence>
<dbReference type="GO" id="GO:0005524">
    <property type="term" value="F:ATP binding"/>
    <property type="evidence" value="ECO:0007669"/>
    <property type="project" value="UniProtKB-KW"/>
</dbReference>
<dbReference type="PROSITE" id="PS50893">
    <property type="entry name" value="ABC_TRANSPORTER_2"/>
    <property type="match status" value="2"/>
</dbReference>
<dbReference type="PANTHER" id="PTHR42855:SF1">
    <property type="entry name" value="ABC TRANSPORTER DOMAIN-CONTAINING PROTEIN"/>
    <property type="match status" value="1"/>
</dbReference>
<evidence type="ECO:0000256" key="8">
    <source>
        <dbReference type="ARBA" id="ARBA00022840"/>
    </source>
</evidence>
<gene>
    <name evidence="14" type="ORF">J3R75_003578</name>
</gene>
<dbReference type="SUPFAM" id="SSF52540">
    <property type="entry name" value="P-loop containing nucleoside triphosphate hydrolases"/>
    <property type="match status" value="2"/>
</dbReference>
<dbReference type="Proteomes" id="UP001238163">
    <property type="component" value="Unassembled WGS sequence"/>
</dbReference>
<dbReference type="GO" id="GO:0006412">
    <property type="term" value="P:translation"/>
    <property type="evidence" value="ECO:0007669"/>
    <property type="project" value="UniProtKB-KW"/>
</dbReference>
<evidence type="ECO:0000256" key="6">
    <source>
        <dbReference type="ARBA" id="ARBA00022741"/>
    </source>
</evidence>
<dbReference type="GO" id="GO:0019843">
    <property type="term" value="F:rRNA binding"/>
    <property type="evidence" value="ECO:0007669"/>
    <property type="project" value="UniProtKB-KW"/>
</dbReference>
<dbReference type="InterPro" id="IPR037118">
    <property type="entry name" value="Val-tRNA_synth_C_sf"/>
</dbReference>
<keyword evidence="8 14" id="KW-0067">ATP-binding</keyword>
<comment type="caution">
    <text evidence="14">The sequence shown here is derived from an EMBL/GenBank/DDBJ whole genome shotgun (WGS) entry which is preliminary data.</text>
</comment>
<evidence type="ECO:0000313" key="15">
    <source>
        <dbReference type="Proteomes" id="UP001238163"/>
    </source>
</evidence>
<evidence type="ECO:0000313" key="14">
    <source>
        <dbReference type="EMBL" id="MDQ0291471.1"/>
    </source>
</evidence>
<dbReference type="SMART" id="SM00382">
    <property type="entry name" value="AAA"/>
    <property type="match status" value="2"/>
</dbReference>
<proteinExistence type="inferred from homology"/>
<keyword evidence="9" id="KW-0810">Translation regulation</keyword>
<dbReference type="EMBL" id="JAUSVL010000001">
    <property type="protein sequence ID" value="MDQ0291471.1"/>
    <property type="molecule type" value="Genomic_DNA"/>
</dbReference>
<evidence type="ECO:0000259" key="13">
    <source>
        <dbReference type="PROSITE" id="PS50893"/>
    </source>
</evidence>
<dbReference type="FunFam" id="3.40.50.300:FF:000011">
    <property type="entry name" value="Putative ABC transporter ATP-binding component"/>
    <property type="match status" value="1"/>
</dbReference>
<keyword evidence="15" id="KW-1185">Reference proteome</keyword>
<dbReference type="FunFam" id="3.40.50.300:FF:000183">
    <property type="entry name" value="ABC transporter ATP-binding protein yjjK"/>
    <property type="match status" value="1"/>
</dbReference>
<dbReference type="InterPro" id="IPR051309">
    <property type="entry name" value="ABCF_ATPase"/>
</dbReference>
<evidence type="ECO:0000256" key="11">
    <source>
        <dbReference type="ARBA" id="ARBA00022917"/>
    </source>
</evidence>
<evidence type="ECO:0000256" key="3">
    <source>
        <dbReference type="ARBA" id="ARBA00022555"/>
    </source>
</evidence>
<evidence type="ECO:0000256" key="2">
    <source>
        <dbReference type="ARBA" id="ARBA00022490"/>
    </source>
</evidence>
<keyword evidence="3" id="KW-0820">tRNA-binding</keyword>
<keyword evidence="6" id="KW-0547">Nucleotide-binding</keyword>
<comment type="similarity">
    <text evidence="1">Belongs to the ABC transporter superfamily. ABCF family. Translational throttle EttA subfamily.</text>
</comment>
<name>A0AAE3VJI3_9BACT</name>
<dbReference type="Gene3D" id="1.10.287.380">
    <property type="entry name" value="Valyl-tRNA synthetase, C-terminal domain"/>
    <property type="match status" value="1"/>
</dbReference>
<keyword evidence="5" id="KW-0677">Repeat</keyword>
<dbReference type="PANTHER" id="PTHR42855">
    <property type="entry name" value="ABC TRANSPORTER ATP-BINDING SUBUNIT"/>
    <property type="match status" value="1"/>
</dbReference>
<feature type="domain" description="ABC transporter" evidence="13">
    <location>
        <begin position="316"/>
        <end position="534"/>
    </location>
</feature>
<dbReference type="InterPro" id="IPR027417">
    <property type="entry name" value="P-loop_NTPase"/>
</dbReference>
<accession>A0AAE3VJI3</accession>
<dbReference type="InterPro" id="IPR017871">
    <property type="entry name" value="ABC_transporter-like_CS"/>
</dbReference>
<dbReference type="PROSITE" id="PS00211">
    <property type="entry name" value="ABC_TRANSPORTER_1"/>
    <property type="match status" value="2"/>
</dbReference>
<sequence length="642" mass="71443">MGSFSANPLVLSASKLHVQIAGQVLIDNQDLLIHEGERVGLVGRNGCGKSTLMKILAGQEHFFAGEVSCKKNIRAAYMPQEVDLTPGKTVRDCILDGAADILTVLHDYEHSAPGKHLHELEAIINARDGWNLESRLTMLIDALAAPAPDRVVDTLSGGEKRRVGLCRVLLDMPDLLLLDEPTNHLDAETIEWMEDYFQRSSCTCLFVTHDRYFLDKVSTRILELSGGGLYSHDGNYQDFLRKKAEREADAEANDQRRLAFIRREIDWIRRGPQARSTKSWSRIQRFNNAANQEGIAAERDIALLIPPAPPMGNIVVSLKDVSLTLGERQLFAHLNLDFEPGMRLGIVGRNGLGKTSLLRLILGELQPSTGTVRSGERTQFNYIAQHRITLHDDKTVFEEIGEGNEFVLFNGRKINIWTYLHNFLFQDEEINTQVGKLSGGERNRLVLAQIIKKGGNFLLMDEPTNDLDLPTLRVLEEAINDFAGCVAVVSHDRYFLNRVCTHVLAFQDDGELFFQPGNFSYYAEKRAEKLQAILAAQAAQAAENKPASTATVAASDNAGDNAAARPRKLKWAEQRELDAMEAAIAAAEAAVAETEALFADPNFHARHGRQSVDITAKLDAQRAEVERLYARWAELEELSQGQ</sequence>
<dbReference type="InterPro" id="IPR032781">
    <property type="entry name" value="ABC_tran_Xtn"/>
</dbReference>
<dbReference type="InterPro" id="IPR032524">
    <property type="entry name" value="ABC_tran_C"/>
</dbReference>
<evidence type="ECO:0000256" key="7">
    <source>
        <dbReference type="ARBA" id="ARBA00022801"/>
    </source>
</evidence>
<keyword evidence="12" id="KW-0175">Coiled coil</keyword>
<dbReference type="Pfam" id="PF00005">
    <property type="entry name" value="ABC_tran"/>
    <property type="match status" value="2"/>
</dbReference>
<evidence type="ECO:0000256" key="1">
    <source>
        <dbReference type="ARBA" id="ARBA00005868"/>
    </source>
</evidence>
<keyword evidence="11" id="KW-0648">Protein biosynthesis</keyword>
<feature type="domain" description="ABC transporter" evidence="13">
    <location>
        <begin position="11"/>
        <end position="251"/>
    </location>
</feature>
<keyword evidence="2" id="KW-0963">Cytoplasm</keyword>
<evidence type="ECO:0000256" key="4">
    <source>
        <dbReference type="ARBA" id="ARBA00022730"/>
    </source>
</evidence>
<dbReference type="Pfam" id="PF12848">
    <property type="entry name" value="ABC_tran_Xtn"/>
    <property type="match status" value="1"/>
</dbReference>
<protein>
    <submittedName>
        <fullName evidence="14">ATP-binding cassette subfamily F protein uup</fullName>
    </submittedName>
</protein>
<dbReference type="InterPro" id="IPR003439">
    <property type="entry name" value="ABC_transporter-like_ATP-bd"/>
</dbReference>
<dbReference type="InterPro" id="IPR003593">
    <property type="entry name" value="AAA+_ATPase"/>
</dbReference>
<dbReference type="GO" id="GO:0000049">
    <property type="term" value="F:tRNA binding"/>
    <property type="evidence" value="ECO:0007669"/>
    <property type="project" value="UniProtKB-KW"/>
</dbReference>
<reference evidence="14" key="1">
    <citation type="submission" date="2023-07" db="EMBL/GenBank/DDBJ databases">
        <title>Genomic Encyclopedia of Type Strains, Phase IV (KMG-IV): sequencing the most valuable type-strain genomes for metagenomic binning, comparative biology and taxonomic classification.</title>
        <authorList>
            <person name="Goeker M."/>
        </authorList>
    </citation>
    <scope>NUCLEOTIDE SEQUENCE</scope>
    <source>
        <strain evidence="14">DSM 24202</strain>
    </source>
</reference>
<keyword evidence="10" id="KW-0694">RNA-binding</keyword>
<dbReference type="AlphaFoldDB" id="A0AAE3VJI3"/>
<evidence type="ECO:0000256" key="5">
    <source>
        <dbReference type="ARBA" id="ARBA00022737"/>
    </source>
</evidence>
<dbReference type="GO" id="GO:0003677">
    <property type="term" value="F:DNA binding"/>
    <property type="evidence" value="ECO:0007669"/>
    <property type="project" value="InterPro"/>
</dbReference>
<dbReference type="CDD" id="cd03221">
    <property type="entry name" value="ABCF_EF-3"/>
    <property type="match status" value="2"/>
</dbReference>
<dbReference type="GO" id="GO:0016887">
    <property type="term" value="F:ATP hydrolysis activity"/>
    <property type="evidence" value="ECO:0007669"/>
    <property type="project" value="InterPro"/>
</dbReference>
<keyword evidence="4" id="KW-0699">rRNA-binding</keyword>
<organism evidence="14 15">
    <name type="scientific">Oligosphaera ethanolica</name>
    <dbReference type="NCBI Taxonomy" id="760260"/>
    <lineage>
        <taxon>Bacteria</taxon>
        <taxon>Pseudomonadati</taxon>
        <taxon>Lentisphaerota</taxon>
        <taxon>Oligosphaeria</taxon>
        <taxon>Oligosphaerales</taxon>
        <taxon>Oligosphaeraceae</taxon>
        <taxon>Oligosphaera</taxon>
    </lineage>
</organism>
<evidence type="ECO:0000256" key="10">
    <source>
        <dbReference type="ARBA" id="ARBA00022884"/>
    </source>
</evidence>
<feature type="coiled-coil region" evidence="12">
    <location>
        <begin position="570"/>
        <end position="638"/>
    </location>
</feature>
<dbReference type="GO" id="GO:0006417">
    <property type="term" value="P:regulation of translation"/>
    <property type="evidence" value="ECO:0007669"/>
    <property type="project" value="UniProtKB-KW"/>
</dbReference>
<dbReference type="Gene3D" id="3.40.50.300">
    <property type="entry name" value="P-loop containing nucleotide triphosphate hydrolases"/>
    <property type="match status" value="2"/>
</dbReference>